<dbReference type="PROSITE" id="PS50075">
    <property type="entry name" value="CARRIER"/>
    <property type="match status" value="3"/>
</dbReference>
<dbReference type="InterPro" id="IPR020845">
    <property type="entry name" value="AMP-binding_CS"/>
</dbReference>
<dbReference type="FunFam" id="3.40.50.12780:FF:000012">
    <property type="entry name" value="Non-ribosomal peptide synthetase"/>
    <property type="match status" value="1"/>
</dbReference>
<dbReference type="Pfam" id="PF13193">
    <property type="entry name" value="AMP-binding_C"/>
    <property type="match status" value="2"/>
</dbReference>
<dbReference type="PANTHER" id="PTHR45527">
    <property type="entry name" value="NONRIBOSOMAL PEPTIDE SYNTHETASE"/>
    <property type="match status" value="1"/>
</dbReference>
<comment type="cofactor">
    <cofactor evidence="1">
        <name>pantetheine 4'-phosphate</name>
        <dbReference type="ChEBI" id="CHEBI:47942"/>
    </cofactor>
</comment>
<feature type="domain" description="Carrier" evidence="6">
    <location>
        <begin position="2080"/>
        <end position="2154"/>
    </location>
</feature>
<evidence type="ECO:0000313" key="8">
    <source>
        <dbReference type="Proteomes" id="UP000248966"/>
    </source>
</evidence>
<dbReference type="GO" id="GO:0031177">
    <property type="term" value="F:phosphopantetheine binding"/>
    <property type="evidence" value="ECO:0007669"/>
    <property type="project" value="InterPro"/>
</dbReference>
<sequence>MTTDASASRPAPHGAGLSPGRSRLDSMSPSKRALFEKRLGGRRPRPAEALARVPRGGDLPVSPAQRRLWFMDQLVPGSAMFNVPTALRLTGALRLDVLTDAVRALVDRHEALRTVFAANEGDPVQRILPDIEVDLTPRPLPVDDAAVLAAVRDEASRPFSLSDGPLARAALFRQTPTAHVLVLTLHHSICDGWSVSLLIDELLELYRAGAQDRAPTLAPLTVQYADYAAWESRPDRAAELAEGLDYWKRALAGAVPVIDLPLDRPRPPVQSFRGERHRFALPDGLWQTVTRLAQDERATPFMVLLAGFAALMSRYAAQDEVSVVTPVANRPRVELETMVGSFVNSIVVRVDTSGAPTFRALVGRVRDLVQQGMAHGEVPFDTVVEAVDPERDLGHTPLAQVMFALVEDQALEAEAAGLRVTAVEHHLPISKHDLTVEVWPDADGRLRGVAEYATDILDERTVARMAAHLGVLLVGLTAAPDAPVGLARLLSDEETRAAVVDGNRTEDPLLGDVRAHELFARQAARTPDAPALLVGDLTVTFGELDRRADALAARLRRHGVGPETRVGLFLDRGVDLVTAVLATLRAGGAYVPLDVGEPAERVRFMLTDAEVRVVVTSAGRVADLPDTDVSVLLPDGDEDATTDLPPLPRPHPDSACYVIYTSGSTGRPKGVVVTHRGLTNYLAWSLRAYRVAEGGGAPLVSPLRFDLSVTTLFCPLLAGRPVVLVADGTELETLTELLGSDLDLGLVKLTPAHLEALDRAVPSRTIAADGYLIVGGESLHGATAAAWRRRAPGLRIVNEYGPTETVVGCCVHEVHDGTDLSGVVPIGRPIANTRLYVLDGNLLPVPPGTVGELYVAGAGVARGYHGRPDLTAGRFLPDPFAPTPGERMYRTGDLVRVRPDGELDCLGRIDTQVKIRGYRVELAEIEATLTRLPQVREAVVLLRTDRPGEERLVAYVTAAGDSVAYDPRDALRAELPDYMVPEVVVTLDALPLAANGKVDRAALPAPTAAEPAPTLAAPESRLEEAIAEVWADVLGRPVESIGRDANFLDLGGHSLLAVRAMARLRKKLDIELPLAVFLESTSLADLGVRIEALGGRAPRPGLVAVPRTGPVPLSHAQGRLYFLNRLAEDSAFYNVPLALRFDGDLRADALRVAFGALWARHEGLRTRFPSVDGEPVQEFLPVDAVAYAEVDVRGDADPEGRLAALFDAEGRTPFDLAAGPLLRGTLVRVRPDSHVLLLTLHHTVSDGWSLNIVLNDLVTLYREIAQGQPSSLPELTHTYVDYTFWQRSWLTGAELDDQLDWWKRQLDGVPTLDLPTDRPRPAVQTFRGARHDISWSAERSRAVADLARREKVSLFMALLAGFDVLMAQLSGQRDITVGTPVANRTSTELEKLVGFFANTLALRVDLSGDPTFREVLRRVRSTAHGAYAHQDVPFEMVVDAVAPTRSLSHSPLFQVRFALQNAPGGLPDPGPGLTLTSIDNEQCTARFDLLIDLWENGDGIEGHAEYSTDLFDAGTVEAMMSRLGVLMDRLVGDPDQRVFDVDPLLPGERERLDALAHGPALPVGAAHRTLTARVGEQARCRPDAPAVTSGETTLSYGDLHRRSGDLARVLAERGAGPGTTIALHLDRGVDVVVAALAVLETGAAYVPLDPAYPAQRLAAIVADARPTMTLTTRDLAGRTPQGAGEVVTIEDLPAPVGPRPTPALRPEHPAYVVYTSGTKGLPKGVVVTHGGLSAYLEGLPAALALPDEPVFLHTASFAFSSSVRQFAVPLALGGHVVVAGRAHLADPLALLTFVTAHGVQVLDLVPSYLRVLLPALTSPGGWRPRVVLTASEPLRYELPEAIRNAPGTAPRLVNMYGQTETTGIVAVAEVRIDRAGREAVVPLGRPIPGARLYVLDERLRPVPTGLPGEIVVGGAGLARGYLGDAALTAERFVPDPLGAPGDRLYRTGDRGRLLPDGTVEFLGRIGDQVKIRGHRVEPDEVASALSALDGVGECVVLCDDDGADDRRLVAHVALRPGAALSTDDLRAALRERLPDYMVPTVVLVDRLPRLPNGKVDRAALTAPNPTVAPATAAATATEETRRGPVEGILAGIWREVLRVPSVGPEDNFFALGGDSLHVIRVVDRARKAGVVITPAQFIAYPTIAALASVATDAQTPADKAREVLAGIWREVLRVPSVGPEDNFFALGGDSLHVIRVVDRARKAGVVITPAQFIAHPTIAGLASVAGGSTTAGAGGDGSRRTDPGVVPLVASHVAFAERNFADPHKYTHIFMFEAMRSLDPALLERAVAAVITHHDSLRISFPRAGGRLSVRVNELYQPTPFTSVDLSALDPADQEVAFRRLDRTLHRKLDIENGPLLQVALVRFGADRPELLVVIVHHQLMDNSSWDVLMADFQTAYQAVEAGEEPRLPLPTASFAEWSRNLDALARGTELTEDIAYWTALAKEPVPTWPLDHPDGDDCMSSEETVVVGLDAEETAALRRLVPQEYGLSLNDALLAATLQGFTDWSGQSSILVDLVARGREMGGQDLDLSRAIGRFSMTSPRLVRRPEKPGPRALLESVREQIEAVPRRGLAFGLLRYLGGHPEVADALAPLGKPDILLNNWGEFAHEPEESPLLGPAMDDSWPMPQLQRMHRLQVFARFADGELSLHLKYSSNLNERKSIERLAALTLAALRSFVRPDAD</sequence>
<accession>A0A328ND74</accession>
<dbReference type="SMART" id="SM00823">
    <property type="entry name" value="PKS_PP"/>
    <property type="match status" value="3"/>
</dbReference>
<dbReference type="Gene3D" id="3.30.559.30">
    <property type="entry name" value="Nonribosomal peptide synthetase, condensation domain"/>
    <property type="match status" value="3"/>
</dbReference>
<dbReference type="InterPro" id="IPR045851">
    <property type="entry name" value="AMP-bd_C_sf"/>
</dbReference>
<evidence type="ECO:0000313" key="7">
    <source>
        <dbReference type="EMBL" id="RAO06274.1"/>
    </source>
</evidence>
<dbReference type="Pfam" id="PF00550">
    <property type="entry name" value="PP-binding"/>
    <property type="match status" value="3"/>
</dbReference>
<feature type="domain" description="Carrier" evidence="6">
    <location>
        <begin position="2155"/>
        <end position="2229"/>
    </location>
</feature>
<dbReference type="Pfam" id="PF00501">
    <property type="entry name" value="AMP-binding"/>
    <property type="match status" value="2"/>
</dbReference>
<dbReference type="GO" id="GO:0003824">
    <property type="term" value="F:catalytic activity"/>
    <property type="evidence" value="ECO:0007669"/>
    <property type="project" value="InterPro"/>
</dbReference>
<evidence type="ECO:0000256" key="3">
    <source>
        <dbReference type="ARBA" id="ARBA00022450"/>
    </source>
</evidence>
<evidence type="ECO:0000256" key="4">
    <source>
        <dbReference type="ARBA" id="ARBA00022553"/>
    </source>
</evidence>
<dbReference type="GO" id="GO:0043041">
    <property type="term" value="P:amino acid activation for nonribosomal peptide biosynthetic process"/>
    <property type="evidence" value="ECO:0007669"/>
    <property type="project" value="TreeGrafter"/>
</dbReference>
<dbReference type="FunFam" id="1.10.1200.10:FF:000005">
    <property type="entry name" value="Nonribosomal peptide synthetase 1"/>
    <property type="match status" value="1"/>
</dbReference>
<dbReference type="PROSITE" id="PS00012">
    <property type="entry name" value="PHOSPHOPANTETHEINE"/>
    <property type="match status" value="2"/>
</dbReference>
<dbReference type="Proteomes" id="UP000248966">
    <property type="component" value="Unassembled WGS sequence"/>
</dbReference>
<feature type="region of interest" description="Disordered" evidence="5">
    <location>
        <begin position="1"/>
        <end position="56"/>
    </location>
</feature>
<dbReference type="PROSITE" id="PS00455">
    <property type="entry name" value="AMP_BINDING"/>
    <property type="match status" value="1"/>
</dbReference>
<dbReference type="InterPro" id="IPR009081">
    <property type="entry name" value="PP-bd_ACP"/>
</dbReference>
<dbReference type="Gene3D" id="1.10.1200.10">
    <property type="entry name" value="ACP-like"/>
    <property type="match status" value="3"/>
</dbReference>
<dbReference type="Gene3D" id="3.40.50.980">
    <property type="match status" value="4"/>
</dbReference>
<dbReference type="Gene3D" id="2.30.38.10">
    <property type="entry name" value="Luciferase, Domain 3"/>
    <property type="match status" value="2"/>
</dbReference>
<dbReference type="Pfam" id="PF00668">
    <property type="entry name" value="Condensation"/>
    <property type="match status" value="3"/>
</dbReference>
<dbReference type="GO" id="GO:0008610">
    <property type="term" value="P:lipid biosynthetic process"/>
    <property type="evidence" value="ECO:0007669"/>
    <property type="project" value="UniProtKB-ARBA"/>
</dbReference>
<dbReference type="FunFam" id="3.40.50.980:FF:000001">
    <property type="entry name" value="Non-ribosomal peptide synthetase"/>
    <property type="match status" value="2"/>
</dbReference>
<dbReference type="InterPro" id="IPR023213">
    <property type="entry name" value="CAT-like_dom_sf"/>
</dbReference>
<comment type="caution">
    <text evidence="7">The sequence shown here is derived from an EMBL/GenBank/DDBJ whole genome shotgun (WGS) entry which is preliminary data.</text>
</comment>
<dbReference type="InterPro" id="IPR010071">
    <property type="entry name" value="AA_adenyl_dom"/>
</dbReference>
<dbReference type="InterPro" id="IPR001242">
    <property type="entry name" value="Condensation_dom"/>
</dbReference>
<evidence type="ECO:0000256" key="5">
    <source>
        <dbReference type="SAM" id="MobiDB-lite"/>
    </source>
</evidence>
<dbReference type="NCBIfam" id="TIGR01733">
    <property type="entry name" value="AA-adenyl-dom"/>
    <property type="match status" value="2"/>
</dbReference>
<dbReference type="PANTHER" id="PTHR45527:SF1">
    <property type="entry name" value="FATTY ACID SYNTHASE"/>
    <property type="match status" value="1"/>
</dbReference>
<dbReference type="Gene3D" id="3.30.300.30">
    <property type="match status" value="2"/>
</dbReference>
<dbReference type="GO" id="GO:0005829">
    <property type="term" value="C:cytosol"/>
    <property type="evidence" value="ECO:0007669"/>
    <property type="project" value="TreeGrafter"/>
</dbReference>
<dbReference type="FunFam" id="2.30.38.10:FF:000001">
    <property type="entry name" value="Non-ribosomal peptide synthetase PvdI"/>
    <property type="match status" value="2"/>
</dbReference>
<dbReference type="InterPro" id="IPR006162">
    <property type="entry name" value="Ppantetheine_attach_site"/>
</dbReference>
<feature type="domain" description="Carrier" evidence="6">
    <location>
        <begin position="1017"/>
        <end position="1094"/>
    </location>
</feature>
<reference evidence="7 8" key="1">
    <citation type="submission" date="2018-03" db="EMBL/GenBank/DDBJ databases">
        <title>Defining the species Micromonospora saelicesensis and Micromonospora noduli under the framework of genomics.</title>
        <authorList>
            <person name="Riesco R."/>
            <person name="Trujillo M.E."/>
        </authorList>
    </citation>
    <scope>NUCLEOTIDE SEQUENCE [LARGE SCALE GENOMIC DNA]</scope>
    <source>
        <strain evidence="7 8">LAH08</strain>
    </source>
</reference>
<dbReference type="InterPro" id="IPR020806">
    <property type="entry name" value="PKS_PP-bd"/>
</dbReference>
<gene>
    <name evidence="7" type="ORF">LAH08_00809</name>
</gene>
<organism evidence="7 8">
    <name type="scientific">Micromonospora noduli</name>
    <dbReference type="NCBI Taxonomy" id="709876"/>
    <lineage>
        <taxon>Bacteria</taxon>
        <taxon>Bacillati</taxon>
        <taxon>Actinomycetota</taxon>
        <taxon>Actinomycetes</taxon>
        <taxon>Micromonosporales</taxon>
        <taxon>Micromonosporaceae</taxon>
        <taxon>Micromonospora</taxon>
    </lineage>
</organism>
<dbReference type="InterPro" id="IPR000873">
    <property type="entry name" value="AMP-dep_synth/lig_dom"/>
</dbReference>
<dbReference type="CDD" id="cd05930">
    <property type="entry name" value="A_NRPS"/>
    <property type="match status" value="2"/>
</dbReference>
<keyword evidence="4" id="KW-0597">Phosphoprotein</keyword>
<name>A0A328ND74_9ACTN</name>
<dbReference type="CDD" id="cd19531">
    <property type="entry name" value="LCL_NRPS-like"/>
    <property type="match status" value="2"/>
</dbReference>
<dbReference type="InterPro" id="IPR025110">
    <property type="entry name" value="AMP-bd_C"/>
</dbReference>
<evidence type="ECO:0000259" key="6">
    <source>
        <dbReference type="PROSITE" id="PS50075"/>
    </source>
</evidence>
<dbReference type="RefSeq" id="WP_112582445.1">
    <property type="nucleotide sequence ID" value="NZ_PYAA01000003.1"/>
</dbReference>
<dbReference type="SUPFAM" id="SSF52777">
    <property type="entry name" value="CoA-dependent acyltransferases"/>
    <property type="match status" value="6"/>
</dbReference>
<dbReference type="InterPro" id="IPR036736">
    <property type="entry name" value="ACP-like_sf"/>
</dbReference>
<proteinExistence type="inferred from homology"/>
<dbReference type="GO" id="GO:0044550">
    <property type="term" value="P:secondary metabolite biosynthetic process"/>
    <property type="evidence" value="ECO:0007669"/>
    <property type="project" value="UniProtKB-ARBA"/>
</dbReference>
<dbReference type="SUPFAM" id="SSF47336">
    <property type="entry name" value="ACP-like"/>
    <property type="match status" value="3"/>
</dbReference>
<evidence type="ECO:0000256" key="1">
    <source>
        <dbReference type="ARBA" id="ARBA00001957"/>
    </source>
</evidence>
<keyword evidence="3" id="KW-0596">Phosphopantetheine</keyword>
<dbReference type="Gene3D" id="3.30.559.10">
    <property type="entry name" value="Chloramphenicol acetyltransferase-like domain"/>
    <property type="match status" value="3"/>
</dbReference>
<dbReference type="EMBL" id="PYAA01000003">
    <property type="protein sequence ID" value="RAO06274.1"/>
    <property type="molecule type" value="Genomic_DNA"/>
</dbReference>
<comment type="similarity">
    <text evidence="2">Belongs to the ATP-dependent AMP-binding enzyme family.</text>
</comment>
<protein>
    <submittedName>
        <fullName evidence="7">Glutamate racemase</fullName>
    </submittedName>
</protein>
<dbReference type="SUPFAM" id="SSF56801">
    <property type="entry name" value="Acetyl-CoA synthetase-like"/>
    <property type="match status" value="2"/>
</dbReference>
<evidence type="ECO:0000256" key="2">
    <source>
        <dbReference type="ARBA" id="ARBA00006432"/>
    </source>
</evidence>
<dbReference type="FunFam" id="3.30.300.30:FF:000010">
    <property type="entry name" value="Enterobactin synthetase component F"/>
    <property type="match status" value="1"/>
</dbReference>